<dbReference type="SMART" id="SM01050">
    <property type="entry name" value="CactinC_cactus"/>
    <property type="match status" value="1"/>
</dbReference>
<organism evidence="6 7">
    <name type="scientific">Didymella glomerata</name>
    <dbReference type="NCBI Taxonomy" id="749621"/>
    <lineage>
        <taxon>Eukaryota</taxon>
        <taxon>Fungi</taxon>
        <taxon>Dikarya</taxon>
        <taxon>Ascomycota</taxon>
        <taxon>Pezizomycotina</taxon>
        <taxon>Dothideomycetes</taxon>
        <taxon>Pleosporomycetidae</taxon>
        <taxon>Pleosporales</taxon>
        <taxon>Pleosporineae</taxon>
        <taxon>Didymellaceae</taxon>
        <taxon>Didymella</taxon>
    </lineage>
</organism>
<feature type="domain" description="Splicing factor cactin central" evidence="5">
    <location>
        <begin position="46"/>
        <end position="230"/>
    </location>
</feature>
<sequence>MSSRNPPPWERNGRDRPPQRPPPSSTIPAKRSNDSRSHENASKRSTNAAEEAWVADEDRFALQQAKKRAALRVKGGRAKPIDWLAVTLRFIDPTKSIHDEEVEDHELDVVDPEGVLEGLSSDDLSDLEKEIENYLTLETNRSNRDYWSALKTICKDLRRRSRASHDSRSTNSVAADIDKLLAPKTYEQLETLEVQVKKKLDSDEPIDYDYWEQLLRSLRIWKSKAKLRRVSQEIVKERLQALRKQQAEAAVAVQEKLQQKLSNTSATTVEYDASFDPEPALKLSTEDKALKQVDEKTFLEDIANERKRIQKLGYVPSQNAAPDQVTINNKMGSSGAATVSASRFAPVEKEDYSQATMALYEREVARGVEEGEEVFTAEEQVTTAQPQWAGTYKPRKPRYFNRVQMGYEWNKYNQTHYDHDNPPPKVVQGYKFNIFYPDLIDKAKAPTYKIERENGRRRGESFAPAGEDDTCLIRFIAGPPYEDIAFRIVDKEWDYSAKRERGFKSSFDKGILQLHFQFKKIYYRK</sequence>
<dbReference type="InterPro" id="IPR018816">
    <property type="entry name" value="Cactin_central"/>
</dbReference>
<feature type="compositionally biased region" description="Basic and acidic residues" evidence="3">
    <location>
        <begin position="31"/>
        <end position="42"/>
    </location>
</feature>
<dbReference type="AlphaFoldDB" id="A0A9W8X3X8"/>
<evidence type="ECO:0000256" key="2">
    <source>
        <dbReference type="ARBA" id="ARBA00034534"/>
    </source>
</evidence>
<comment type="similarity">
    <text evidence="1">Belongs to the CACTIN family.</text>
</comment>
<evidence type="ECO:0000313" key="7">
    <source>
        <dbReference type="Proteomes" id="UP001140562"/>
    </source>
</evidence>
<evidence type="ECO:0000259" key="5">
    <source>
        <dbReference type="Pfam" id="PF10312"/>
    </source>
</evidence>
<evidence type="ECO:0000256" key="1">
    <source>
        <dbReference type="ARBA" id="ARBA00006895"/>
    </source>
</evidence>
<dbReference type="PANTHER" id="PTHR21737:SF4">
    <property type="entry name" value="SPLICING FACTOR CACTIN"/>
    <property type="match status" value="1"/>
</dbReference>
<name>A0A9W8X3X8_9PLEO</name>
<dbReference type="PANTHER" id="PTHR21737">
    <property type="entry name" value="POLYGLUTAMINE BINDING PROTEIN 1/MARVEL MEMBRANE-ASSOCIATING DOMAIN CONTAINING 3"/>
    <property type="match status" value="1"/>
</dbReference>
<dbReference type="Pfam" id="PF10312">
    <property type="entry name" value="Cactin_mid"/>
    <property type="match status" value="1"/>
</dbReference>
<feature type="region of interest" description="Disordered" evidence="3">
    <location>
        <begin position="1"/>
        <end position="54"/>
    </location>
</feature>
<dbReference type="InterPro" id="IPR019134">
    <property type="entry name" value="Cactin_C"/>
</dbReference>
<proteinExistence type="inferred from homology"/>
<dbReference type="OrthoDB" id="265955at2759"/>
<dbReference type="GO" id="GO:0005681">
    <property type="term" value="C:spliceosomal complex"/>
    <property type="evidence" value="ECO:0007669"/>
    <property type="project" value="TreeGrafter"/>
</dbReference>
<feature type="domain" description="Splicing factor Cactin C-terminal" evidence="4">
    <location>
        <begin position="388"/>
        <end position="525"/>
    </location>
</feature>
<dbReference type="EMBL" id="JAPEUV010000021">
    <property type="protein sequence ID" value="KAJ4339614.1"/>
    <property type="molecule type" value="Genomic_DNA"/>
</dbReference>
<dbReference type="GO" id="GO:0045292">
    <property type="term" value="P:mRNA cis splicing, via spliceosome"/>
    <property type="evidence" value="ECO:0007669"/>
    <property type="project" value="TreeGrafter"/>
</dbReference>
<keyword evidence="7" id="KW-1185">Reference proteome</keyword>
<comment type="caution">
    <text evidence="6">The sequence shown here is derived from an EMBL/GenBank/DDBJ whole genome shotgun (WGS) entry which is preliminary data.</text>
</comment>
<dbReference type="Proteomes" id="UP001140562">
    <property type="component" value="Unassembled WGS sequence"/>
</dbReference>
<gene>
    <name evidence="6" type="ORF">N0V87_003055</name>
</gene>
<protein>
    <recommendedName>
        <fullName evidence="2">Splicing factor Cactin</fullName>
    </recommendedName>
</protein>
<evidence type="ECO:0000256" key="3">
    <source>
        <dbReference type="SAM" id="MobiDB-lite"/>
    </source>
</evidence>
<evidence type="ECO:0000313" key="6">
    <source>
        <dbReference type="EMBL" id="KAJ4339614.1"/>
    </source>
</evidence>
<dbReference type="Pfam" id="PF09732">
    <property type="entry name" value="CactinC_cactus"/>
    <property type="match status" value="1"/>
</dbReference>
<dbReference type="GO" id="GO:0005737">
    <property type="term" value="C:cytoplasm"/>
    <property type="evidence" value="ECO:0007669"/>
    <property type="project" value="TreeGrafter"/>
</dbReference>
<accession>A0A9W8X3X8</accession>
<evidence type="ECO:0000259" key="4">
    <source>
        <dbReference type="Pfam" id="PF09732"/>
    </source>
</evidence>
<reference evidence="6" key="1">
    <citation type="submission" date="2022-10" db="EMBL/GenBank/DDBJ databases">
        <title>Tapping the CABI collections for fungal endophytes: first genome assemblies for Collariella, Neodidymelliopsis, Ascochyta clinopodiicola, Didymella pomorum, Didymosphaeria variabile, Neocosmospora piperis and Neocucurbitaria cava.</title>
        <authorList>
            <person name="Hill R."/>
        </authorList>
    </citation>
    <scope>NUCLEOTIDE SEQUENCE</scope>
    <source>
        <strain evidence="6">IMI 360193</strain>
    </source>
</reference>